<dbReference type="InterPro" id="IPR013783">
    <property type="entry name" value="Ig-like_fold"/>
</dbReference>
<feature type="domain" description="Fibronectin type-III" evidence="2">
    <location>
        <begin position="258"/>
        <end position="351"/>
    </location>
</feature>
<keyword evidence="4" id="KW-1185">Reference proteome</keyword>
<dbReference type="NCBIfam" id="TIGR04183">
    <property type="entry name" value="Por_Secre_tail"/>
    <property type="match status" value="1"/>
</dbReference>
<feature type="chain" id="PRO_5037119467" evidence="1">
    <location>
        <begin position="35"/>
        <end position="1505"/>
    </location>
</feature>
<dbReference type="InterPro" id="IPR056600">
    <property type="entry name" value="GBD_T9SS_assoc"/>
</dbReference>
<dbReference type="Gene3D" id="2.60.40.10">
    <property type="entry name" value="Immunoglobulins"/>
    <property type="match status" value="2"/>
</dbReference>
<feature type="signal peptide" evidence="1">
    <location>
        <begin position="1"/>
        <end position="34"/>
    </location>
</feature>
<dbReference type="Proteomes" id="UP000664144">
    <property type="component" value="Unassembled WGS sequence"/>
</dbReference>
<evidence type="ECO:0000313" key="3">
    <source>
        <dbReference type="EMBL" id="MBO0357047.1"/>
    </source>
</evidence>
<sequence>MASRLHAISRQWRLWRTALVATLGIGLATASAQAQDVNTYTLTSSAGTYTPVTGGTALPDMLADTYITPTAIPLGFTFVFDGTPYTQVKASSDGFLSFNPAATSGFSTLAGASASNRPLVAPLGDDLDGRPTGATALASYQTTGTAPNRVFTFEWQNWEWRWNANVAVISFQAKLYEGTNRVEFVYRQEAGATNATATLGASIGLAGVGTGAGSYLSLSDASATPTASSTTENTNINTKPATGQVYAFLPGPTPSCPAPRNLAVSLVTSTTAPVSWTSVSTGNTYTVEYGPTGFTPGSAAGTRVPNITGTSYTITGLTPSTPYQVYVTQNCGTANGNSTQTGPVAFTTLALPPTNDDCANAVLLTTGATCTTTSGTVLAATQSLAASTCGTSTSPTTAADVWYRFVATGTSQVITATASFTPVLEVRSGTCATSASISCVAGTRLAVAGLTVGSTYFVRVYPSSNTAPTTPTFTICVVDAPNAPANDDCTTATALPALALTGGCNNVTGTNVGATSTQNAPAPGCASYNGSDVWYSFTVPANGSITVQTDSVGGSAITDTGLALYSGTCGNLTLITCDDDSSPNGNFSSITLTGRTAGEVLYARVWEFGGDAFGRFKICASYNPPAANDDCANSVLLTTGATCTATNGTLLGATQSLPASTCGTSTSPTSATDVWFRFVATASGQTISVNSSFTPVIELRSGTCASSASVSCVAGTQLAVSGLTVGTTYFVRVYNSTNTAPTTPTFTICVTNPPANDDCANSVLLTSGATCTPTNGTILGATQSLPAGTCGTGTPPTTAGDVWYRFVATASGQIIQTTASFTTAIEVRSGTCATSASVACGTGTRLAVSGLTVGSTYFVRIYNSSNFAPTTSTFTVCVSNAPNAPTNDDCVTATALPTLVAGAGCNYVTATNVGATDTQNVPAPGCASYNGGDVWYSFVVPAGGGGIITVQTDSISGSPVTDTGLALYSGTCGNLTLLSCDDDSSPNGLYSLLRLSGRTAGETIYIRAWEFGNDSFGRFKVCAAFDLAPANDEPAGAVTLTFAPDCVTPIQGSNTVGSTTTPNGYTNGGSGGCGTNSTPNDVWYRFTTAASGRGSTEATLTVTGAGSGILRLFTAPSAAGPFTAVTNGCSAAPSASAAVTGRSFTATGLTPSTTYYVQVSNYSSFDGGSAFTICLTAPSNCPIPAGPSATALTSNTATLGWAVGATTPSGTFTLEYGPRNFTLGNGTRITGITGLSTTLTGLTPDTEYCFYVRQECGAVSGNSAFSGPVCFRTNLAPSPNDEPCNATALTVGAAAVTANNIGATTTPLNGYSNPGCSTASAPKDVWFRFVATATTAQITVTGNPAGQVRLFSAGACAGPFTQIACQASTGANTAAGPLNATGLTIGTTYYVFVSGYGSSDFTGNFTIAVRTVLSTGNELAKGEVSVYPNPSHDGTLTLSLRGVDGVSSTQVELFNALGQRVLTQPVSIRGGAVEQPLAVQGLAKGIYTLRAQIGQTTITRKVVLE</sequence>
<dbReference type="PANTHER" id="PTHR24099:SF11">
    <property type="entry name" value="FIBRONECTIN TYPE III DOMAIN-CONTAINING 3BA-RELATED"/>
    <property type="match status" value="1"/>
</dbReference>
<dbReference type="PROSITE" id="PS50853">
    <property type="entry name" value="FN3"/>
    <property type="match status" value="2"/>
</dbReference>
<dbReference type="InterPro" id="IPR036116">
    <property type="entry name" value="FN3_sf"/>
</dbReference>
<accession>A0A939ETP5</accession>
<dbReference type="PANTHER" id="PTHR24099">
    <property type="entry name" value="E3 UBIQUITIN-PROTEIN LIGASE TRIM36-RELATED"/>
    <property type="match status" value="1"/>
</dbReference>
<name>A0A939ETP5_9BACT</name>
<gene>
    <name evidence="3" type="ORF">J0X19_03740</name>
</gene>
<proteinExistence type="predicted"/>
<dbReference type="Gene3D" id="2.60.120.380">
    <property type="match status" value="1"/>
</dbReference>
<dbReference type="Pfam" id="PF00041">
    <property type="entry name" value="fn3"/>
    <property type="match status" value="1"/>
</dbReference>
<feature type="domain" description="Fibronectin type-III" evidence="2">
    <location>
        <begin position="1183"/>
        <end position="1276"/>
    </location>
</feature>
<evidence type="ECO:0000259" key="2">
    <source>
        <dbReference type="PROSITE" id="PS50853"/>
    </source>
</evidence>
<dbReference type="InterPro" id="IPR026444">
    <property type="entry name" value="Secre_tail"/>
</dbReference>
<dbReference type="SUPFAM" id="SSF49265">
    <property type="entry name" value="Fibronectin type III"/>
    <property type="match status" value="2"/>
</dbReference>
<protein>
    <submittedName>
        <fullName evidence="3">Fibronectin type III domain-containing protein</fullName>
    </submittedName>
</protein>
<reference evidence="3" key="1">
    <citation type="submission" date="2021-03" db="EMBL/GenBank/DDBJ databases">
        <authorList>
            <person name="Kim M.K."/>
        </authorList>
    </citation>
    <scope>NUCLEOTIDE SEQUENCE</scope>
    <source>
        <strain evidence="3">BT186</strain>
    </source>
</reference>
<dbReference type="SMART" id="SM00060">
    <property type="entry name" value="FN3"/>
    <property type="match status" value="4"/>
</dbReference>
<evidence type="ECO:0000313" key="4">
    <source>
        <dbReference type="Proteomes" id="UP000664144"/>
    </source>
</evidence>
<dbReference type="InterPro" id="IPR003961">
    <property type="entry name" value="FN3_dom"/>
</dbReference>
<keyword evidence="1" id="KW-0732">Signal</keyword>
<organism evidence="3 4">
    <name type="scientific">Hymenobacter telluris</name>
    <dbReference type="NCBI Taxonomy" id="2816474"/>
    <lineage>
        <taxon>Bacteria</taxon>
        <taxon>Pseudomonadati</taxon>
        <taxon>Bacteroidota</taxon>
        <taxon>Cytophagia</taxon>
        <taxon>Cytophagales</taxon>
        <taxon>Hymenobacteraceae</taxon>
        <taxon>Hymenobacter</taxon>
    </lineage>
</organism>
<dbReference type="CDD" id="cd00063">
    <property type="entry name" value="FN3"/>
    <property type="match status" value="2"/>
</dbReference>
<comment type="caution">
    <text evidence="3">The sequence shown here is derived from an EMBL/GenBank/DDBJ whole genome shotgun (WGS) entry which is preliminary data.</text>
</comment>
<dbReference type="EMBL" id="JAFLQZ010000002">
    <property type="protein sequence ID" value="MBO0357047.1"/>
    <property type="molecule type" value="Genomic_DNA"/>
</dbReference>
<dbReference type="Pfam" id="PF23759">
    <property type="entry name" value="GBD_T9SS_assoc"/>
    <property type="match status" value="6"/>
</dbReference>
<dbReference type="InterPro" id="IPR050617">
    <property type="entry name" value="E3_ligase_FN3/SPRY"/>
</dbReference>
<dbReference type="RefSeq" id="WP_206981336.1">
    <property type="nucleotide sequence ID" value="NZ_JAFLQZ010000002.1"/>
</dbReference>
<dbReference type="Pfam" id="PF18962">
    <property type="entry name" value="Por_Secre_tail"/>
    <property type="match status" value="1"/>
</dbReference>
<evidence type="ECO:0000256" key="1">
    <source>
        <dbReference type="SAM" id="SignalP"/>
    </source>
</evidence>